<accession>A0ABR9GE71</accession>
<feature type="chain" id="PRO_5045282697" evidence="1">
    <location>
        <begin position="24"/>
        <end position="211"/>
    </location>
</feature>
<dbReference type="EMBL" id="JACZZA010000013">
    <property type="protein sequence ID" value="MBE1162347.1"/>
    <property type="molecule type" value="Genomic_DNA"/>
</dbReference>
<sequence length="211" mass="22893">MKNFKWLLTVASLACACMGSVHAQSEPNAAENQQAVIKRVLGDFLKSEFDGSEDARQKDAAFGPSSAEAKSFLQDPGALTGQIVDIAADPVEIVKSFTVESVNVGAHGVSANVVFHVLALASSENGVRSISSHEEDETIVYEMAFAAGRWMVFDPPMPRISAGVVVNGLQLHIKGMDSIFKDRSQMSEAQQKTYKGYQDQLSQLNELMRQP</sequence>
<comment type="caution">
    <text evidence="2">The sequence shown here is derived from an EMBL/GenBank/DDBJ whole genome shotgun (WGS) entry which is preliminary data.</text>
</comment>
<evidence type="ECO:0000256" key="1">
    <source>
        <dbReference type="SAM" id="SignalP"/>
    </source>
</evidence>
<feature type="signal peptide" evidence="1">
    <location>
        <begin position="1"/>
        <end position="23"/>
    </location>
</feature>
<dbReference type="PROSITE" id="PS51257">
    <property type="entry name" value="PROKAR_LIPOPROTEIN"/>
    <property type="match status" value="1"/>
</dbReference>
<evidence type="ECO:0000313" key="2">
    <source>
        <dbReference type="EMBL" id="MBE1162347.1"/>
    </source>
</evidence>
<gene>
    <name evidence="2" type="ORF">IGX34_18330</name>
</gene>
<dbReference type="RefSeq" id="WP_192557193.1">
    <property type="nucleotide sequence ID" value="NZ_JACZZA010000013.1"/>
</dbReference>
<reference evidence="2 3" key="1">
    <citation type="submission" date="2020-09" db="EMBL/GenBank/DDBJ databases">
        <title>Dyella sp. 7MK23 isolated from forest soil.</title>
        <authorList>
            <person name="Fu J."/>
        </authorList>
    </citation>
    <scope>NUCLEOTIDE SEQUENCE [LARGE SCALE GENOMIC DNA]</scope>
    <source>
        <strain evidence="2 3">7MK23</strain>
    </source>
</reference>
<protein>
    <submittedName>
        <fullName evidence="2">Uncharacterized protein</fullName>
    </submittedName>
</protein>
<keyword evidence="1" id="KW-0732">Signal</keyword>
<keyword evidence="3" id="KW-1185">Reference proteome</keyword>
<evidence type="ECO:0000313" key="3">
    <source>
        <dbReference type="Proteomes" id="UP000651010"/>
    </source>
</evidence>
<proteinExistence type="predicted"/>
<organism evidence="2 3">
    <name type="scientific">Dyella acidiphila</name>
    <dbReference type="NCBI Taxonomy" id="2775866"/>
    <lineage>
        <taxon>Bacteria</taxon>
        <taxon>Pseudomonadati</taxon>
        <taxon>Pseudomonadota</taxon>
        <taxon>Gammaproteobacteria</taxon>
        <taxon>Lysobacterales</taxon>
        <taxon>Rhodanobacteraceae</taxon>
        <taxon>Dyella</taxon>
    </lineage>
</organism>
<dbReference type="Proteomes" id="UP000651010">
    <property type="component" value="Unassembled WGS sequence"/>
</dbReference>
<name>A0ABR9GE71_9GAMM</name>